<feature type="domain" description="HTH tetR-type" evidence="6">
    <location>
        <begin position="21"/>
        <end position="81"/>
    </location>
</feature>
<dbReference type="PANTHER" id="PTHR30055">
    <property type="entry name" value="HTH-TYPE TRANSCRIPTIONAL REGULATOR RUTR"/>
    <property type="match status" value="1"/>
</dbReference>
<dbReference type="InterPro" id="IPR001647">
    <property type="entry name" value="HTH_TetR"/>
</dbReference>
<feature type="region of interest" description="Disordered" evidence="5">
    <location>
        <begin position="1"/>
        <end position="20"/>
    </location>
</feature>
<organism evidence="7">
    <name type="scientific">Dietzia aerolata</name>
    <dbReference type="NCBI Taxonomy" id="595984"/>
    <lineage>
        <taxon>Bacteria</taxon>
        <taxon>Bacillati</taxon>
        <taxon>Actinomycetota</taxon>
        <taxon>Actinomycetes</taxon>
        <taxon>Mycobacteriales</taxon>
        <taxon>Dietziaceae</taxon>
        <taxon>Dietzia</taxon>
    </lineage>
</organism>
<sequence>MPRHRLTTDSRSSGGERRGRVPLRATVFDAMHGLLETRDWSGVTMSDVAKAAGLSRQTLYSTFGNRQGLAQAYALQLSERYAGEIRDSINRNPGQVETALHEGINGFLLASSRDPLIRALLTGDIKPDLLRLITTEAGPLIERATEVLTPALSESWMQIAPDQARLAASIIARIGISFISLPPEDPDELASGLTEVVAPYLQKVVKVGAEGDSPASADA</sequence>
<evidence type="ECO:0000256" key="4">
    <source>
        <dbReference type="PROSITE-ProRule" id="PRU00335"/>
    </source>
</evidence>
<gene>
    <name evidence="7" type="primary">tetR</name>
    <name evidence="8" type="ORF">ACFFVD_03565</name>
</gene>
<evidence type="ECO:0000256" key="5">
    <source>
        <dbReference type="SAM" id="MobiDB-lite"/>
    </source>
</evidence>
<dbReference type="GO" id="GO:0000976">
    <property type="term" value="F:transcription cis-regulatory region binding"/>
    <property type="evidence" value="ECO:0007669"/>
    <property type="project" value="TreeGrafter"/>
</dbReference>
<accession>A0A141AVM4</accession>
<keyword evidence="9" id="KW-1185">Reference proteome</keyword>
<evidence type="ECO:0000313" key="8">
    <source>
        <dbReference type="EMBL" id="MFB9258871.1"/>
    </source>
</evidence>
<evidence type="ECO:0000313" key="9">
    <source>
        <dbReference type="Proteomes" id="UP001589700"/>
    </source>
</evidence>
<dbReference type="Gene3D" id="1.10.357.10">
    <property type="entry name" value="Tetracycline Repressor, domain 2"/>
    <property type="match status" value="1"/>
</dbReference>
<evidence type="ECO:0000313" key="7">
    <source>
        <dbReference type="EMBL" id="AJW66412.1"/>
    </source>
</evidence>
<dbReference type="PANTHER" id="PTHR30055:SF234">
    <property type="entry name" value="HTH-TYPE TRANSCRIPTIONAL REGULATOR BETI"/>
    <property type="match status" value="1"/>
</dbReference>
<dbReference type="InterPro" id="IPR040611">
    <property type="entry name" value="AlkX_C"/>
</dbReference>
<dbReference type="Pfam" id="PF18556">
    <property type="entry name" value="TetR_C_35"/>
    <property type="match status" value="1"/>
</dbReference>
<dbReference type="PROSITE" id="PS50977">
    <property type="entry name" value="HTH_TETR_2"/>
    <property type="match status" value="1"/>
</dbReference>
<dbReference type="Pfam" id="PF00440">
    <property type="entry name" value="TetR_N"/>
    <property type="match status" value="1"/>
</dbReference>
<dbReference type="Proteomes" id="UP001589700">
    <property type="component" value="Unassembled WGS sequence"/>
</dbReference>
<keyword evidence="2 4" id="KW-0238">DNA-binding</keyword>
<evidence type="ECO:0000256" key="2">
    <source>
        <dbReference type="ARBA" id="ARBA00023125"/>
    </source>
</evidence>
<reference evidence="7" key="1">
    <citation type="submission" date="2014-06" db="EMBL/GenBank/DDBJ databases">
        <authorList>
            <person name="Ju J."/>
            <person name="Zhang J."/>
        </authorList>
    </citation>
    <scope>NUCLEOTIDE SEQUENCE</scope>
    <source>
        <strain evidence="7">Sj14a</strain>
    </source>
</reference>
<feature type="DNA-binding region" description="H-T-H motif" evidence="4">
    <location>
        <begin position="44"/>
        <end position="63"/>
    </location>
</feature>
<name>A0A141AVM4_9ACTN</name>
<dbReference type="GO" id="GO:0003700">
    <property type="term" value="F:DNA-binding transcription factor activity"/>
    <property type="evidence" value="ECO:0007669"/>
    <property type="project" value="TreeGrafter"/>
</dbReference>
<evidence type="ECO:0000259" key="6">
    <source>
        <dbReference type="PROSITE" id="PS50977"/>
    </source>
</evidence>
<reference evidence="7" key="2">
    <citation type="journal article" date="2016" name="Mol. Microbiol.">
        <title>Regulation of alkane degradation pathway by a TetR family repressor via an autoregulation positive feedback mechanism in a Gram-positive Dietzia bacterium.</title>
        <authorList>
            <person name="Liang J.L."/>
            <person name="Nie Y."/>
            <person name="Wang M."/>
            <person name="Xiong G."/>
            <person name="Wang Y.P."/>
            <person name="Maser E."/>
            <person name="Wu X.L."/>
        </authorList>
    </citation>
    <scope>NUCLEOTIDE SEQUENCE</scope>
    <source>
        <strain evidence="7">Sj14a</strain>
    </source>
</reference>
<evidence type="ECO:0000256" key="3">
    <source>
        <dbReference type="ARBA" id="ARBA00023163"/>
    </source>
</evidence>
<dbReference type="EMBL" id="KM019163">
    <property type="protein sequence ID" value="AJW66412.1"/>
    <property type="molecule type" value="Genomic_DNA"/>
</dbReference>
<dbReference type="InterPro" id="IPR050109">
    <property type="entry name" value="HTH-type_TetR-like_transc_reg"/>
</dbReference>
<keyword evidence="1" id="KW-0805">Transcription regulation</keyword>
<dbReference type="AlphaFoldDB" id="A0A141AVM4"/>
<reference evidence="8 9" key="3">
    <citation type="submission" date="2024-09" db="EMBL/GenBank/DDBJ databases">
        <authorList>
            <person name="Sun Q."/>
            <person name="Mori K."/>
        </authorList>
    </citation>
    <scope>NUCLEOTIDE SEQUENCE [LARGE SCALE GENOMIC DNA]</scope>
    <source>
        <strain evidence="8 9">CCM 7659</strain>
    </source>
</reference>
<protein>
    <submittedName>
        <fullName evidence="7">TetR family transcriptional regulator</fullName>
    </submittedName>
</protein>
<dbReference type="EMBL" id="JBHMDY010000002">
    <property type="protein sequence ID" value="MFB9258871.1"/>
    <property type="molecule type" value="Genomic_DNA"/>
</dbReference>
<dbReference type="InterPro" id="IPR009057">
    <property type="entry name" value="Homeodomain-like_sf"/>
</dbReference>
<dbReference type="SUPFAM" id="SSF46689">
    <property type="entry name" value="Homeodomain-like"/>
    <property type="match status" value="1"/>
</dbReference>
<dbReference type="RefSeq" id="WP_241730271.1">
    <property type="nucleotide sequence ID" value="NZ_JAALDM010000213.1"/>
</dbReference>
<keyword evidence="3" id="KW-0804">Transcription</keyword>
<evidence type="ECO:0000256" key="1">
    <source>
        <dbReference type="ARBA" id="ARBA00023015"/>
    </source>
</evidence>
<proteinExistence type="predicted"/>